<protein>
    <submittedName>
        <fullName evidence="1">Uncharacterized protein</fullName>
    </submittedName>
</protein>
<dbReference type="Proteomes" id="UP001162992">
    <property type="component" value="Chromosome 13"/>
</dbReference>
<evidence type="ECO:0000313" key="2">
    <source>
        <dbReference type="Proteomes" id="UP001162992"/>
    </source>
</evidence>
<reference evidence="2" key="1">
    <citation type="journal article" date="2024" name="Proc. Natl. Acad. Sci. U.S.A.">
        <title>Extraordinary preservation of gene collinearity over three hundred million years revealed in homosporous lycophytes.</title>
        <authorList>
            <person name="Li C."/>
            <person name="Wickell D."/>
            <person name="Kuo L.Y."/>
            <person name="Chen X."/>
            <person name="Nie B."/>
            <person name="Liao X."/>
            <person name="Peng D."/>
            <person name="Ji J."/>
            <person name="Jenkins J."/>
            <person name="Williams M."/>
            <person name="Shu S."/>
            <person name="Plott C."/>
            <person name="Barry K."/>
            <person name="Rajasekar S."/>
            <person name="Grimwood J."/>
            <person name="Han X."/>
            <person name="Sun S."/>
            <person name="Hou Z."/>
            <person name="He W."/>
            <person name="Dai G."/>
            <person name="Sun C."/>
            <person name="Schmutz J."/>
            <person name="Leebens-Mack J.H."/>
            <person name="Li F.W."/>
            <person name="Wang L."/>
        </authorList>
    </citation>
    <scope>NUCLEOTIDE SEQUENCE [LARGE SCALE GENOMIC DNA]</scope>
    <source>
        <strain evidence="2">cv. PW_Plant_1</strain>
    </source>
</reference>
<sequence length="643" mass="71179">MKFHKVLGFSCNTAPCERGFSITLADETICKAERIVLLCLEHVKLGFSGRLSSRRSYRKGAGKQEGYGVNVLYRQGQLKKALEVLYQMDRRDSRAVSVAYVNLLRECGKMKCLEHGKQVHAQIMECGLESDIFVASTLVSIYGKCGSLSAARKVFEKMPERNSVSWNAMISGYARTGDGEEALRLCEEMKSTGLKPDRVTFICIINACASISALKQGLQVHAAVLEAGFELDVVVATALVDMYSKCGSLLDARKVFDGMPDRNLISWNAMITGYAKHGKSKEALLLYHQMKAARFKPDGVTYVSILHACAGSLDLEKGKAVHADILEGGCKLDVFVGNALIDMYAKCGYLVHARQVFEQMPYRDVITWTTLIGGYGKLGRSAEAIQLFKRMKQDVVQPNEVTFLCILDACASLAALEEGQRVHAEVIKSGFESDVVVGTALVDMYAKCGNLKSASEVFYRMPVRNVVSWNAMIAGSAKHGNADGVFKLFGEMLQENIVPNKTTFVSILSLCSHLGLLDRGRHFYEAMKHDYNLEPSFEHYGCMVDLYGRAGQLEEANILMKEMSKTPDISQLKALLSACRIYGNVALAETIMKLLLQFEPQNAAAYVLLSNTYAAIGMKAENSELRRVMEDRGVRKQPGRCWF</sequence>
<comment type="caution">
    <text evidence="1">The sequence shown here is derived from an EMBL/GenBank/DDBJ whole genome shotgun (WGS) entry which is preliminary data.</text>
</comment>
<evidence type="ECO:0000313" key="1">
    <source>
        <dbReference type="EMBL" id="KAJ7533917.1"/>
    </source>
</evidence>
<dbReference type="EMBL" id="CM055104">
    <property type="protein sequence ID" value="KAJ7533917.1"/>
    <property type="molecule type" value="Genomic_DNA"/>
</dbReference>
<proteinExistence type="predicted"/>
<organism evidence="1 2">
    <name type="scientific">Diphasiastrum complanatum</name>
    <name type="common">Issler's clubmoss</name>
    <name type="synonym">Lycopodium complanatum</name>
    <dbReference type="NCBI Taxonomy" id="34168"/>
    <lineage>
        <taxon>Eukaryota</taxon>
        <taxon>Viridiplantae</taxon>
        <taxon>Streptophyta</taxon>
        <taxon>Embryophyta</taxon>
        <taxon>Tracheophyta</taxon>
        <taxon>Lycopodiopsida</taxon>
        <taxon>Lycopodiales</taxon>
        <taxon>Lycopodiaceae</taxon>
        <taxon>Lycopodioideae</taxon>
        <taxon>Diphasiastrum</taxon>
    </lineage>
</organism>
<accession>A0ACC2BW20</accession>
<gene>
    <name evidence="1" type="ORF">O6H91_13G071000</name>
</gene>
<keyword evidence="2" id="KW-1185">Reference proteome</keyword>
<name>A0ACC2BW20_DIPCM</name>